<dbReference type="RefSeq" id="WP_018592607.1">
    <property type="nucleotide sequence ID" value="NZ_CP117523.1"/>
</dbReference>
<name>A0ABZ2EW41_9FIRM</name>
<accession>A0ABZ2EW41</accession>
<evidence type="ECO:0000313" key="3">
    <source>
        <dbReference type="Proteomes" id="UP001348492"/>
    </source>
</evidence>
<reference evidence="2 3" key="1">
    <citation type="journal article" date="2023" name="PLoS ONE">
        <title>Genome-based metabolic and phylogenomic analysis of three Terrisporobacter species.</title>
        <authorList>
            <person name="Boer T."/>
            <person name="Bengelsdorf F.R."/>
            <person name="Bomeke M."/>
            <person name="Daniel R."/>
            <person name="Poehlein A."/>
        </authorList>
    </citation>
    <scope>NUCLEOTIDE SEQUENCE [LARGE SCALE GENOMIC DNA]</scope>
    <source>
        <strain evidence="2 3">DSM 1288</strain>
    </source>
</reference>
<dbReference type="InterPro" id="IPR025285">
    <property type="entry name" value="DUF4145"/>
</dbReference>
<sequence>MDWKETIHLECKNYICGYCGLNVGNDRGFHTDERIGMLGGSYREYNIYICPKCNKPTFFDDKEKQYPGVKIGSNIQNITHEEVVDLYKEARNCFSVDAFTSVALCCRKLLMNISVNLGANENESFFYYVNWLDKNMYIPPNSKGWVDQIRKIGNNATHEINIISKEDAEKTMKFIEMLLKIVYELPAMLNNQEEF</sequence>
<protein>
    <recommendedName>
        <fullName evidence="1">DUF4145 domain-containing protein</fullName>
    </recommendedName>
</protein>
<dbReference type="Proteomes" id="UP001348492">
    <property type="component" value="Chromosome"/>
</dbReference>
<dbReference type="Pfam" id="PF13643">
    <property type="entry name" value="DUF4145"/>
    <property type="match status" value="1"/>
</dbReference>
<evidence type="ECO:0000259" key="1">
    <source>
        <dbReference type="Pfam" id="PF13643"/>
    </source>
</evidence>
<dbReference type="EMBL" id="CP117523">
    <property type="protein sequence ID" value="WWD84137.1"/>
    <property type="molecule type" value="Genomic_DNA"/>
</dbReference>
<evidence type="ECO:0000313" key="2">
    <source>
        <dbReference type="EMBL" id="WWD84137.1"/>
    </source>
</evidence>
<organism evidence="2 3">
    <name type="scientific">Terrisporobacter glycolicus ATCC 14880 = DSM 1288</name>
    <dbReference type="NCBI Taxonomy" id="1121315"/>
    <lineage>
        <taxon>Bacteria</taxon>
        <taxon>Bacillati</taxon>
        <taxon>Bacillota</taxon>
        <taxon>Clostridia</taxon>
        <taxon>Peptostreptococcales</taxon>
        <taxon>Peptostreptococcaceae</taxon>
        <taxon>Terrisporobacter</taxon>
    </lineage>
</organism>
<proteinExistence type="predicted"/>
<feature type="domain" description="DUF4145" evidence="1">
    <location>
        <begin position="88"/>
        <end position="176"/>
    </location>
</feature>
<keyword evidence="3" id="KW-1185">Reference proteome</keyword>
<gene>
    <name evidence="2" type="ORF">TEGL_25590</name>
</gene>